<dbReference type="InterPro" id="IPR052906">
    <property type="entry name" value="Type_IV_Methyl-Rstrct_Enzyme"/>
</dbReference>
<keyword evidence="2" id="KW-0378">Hydrolase</keyword>
<dbReference type="Gene3D" id="3.40.1350.10">
    <property type="match status" value="1"/>
</dbReference>
<feature type="domain" description="Restriction endonuclease type IV Mrr" evidence="1">
    <location>
        <begin position="201"/>
        <end position="313"/>
    </location>
</feature>
<proteinExistence type="predicted"/>
<dbReference type="SUPFAM" id="SSF52980">
    <property type="entry name" value="Restriction endonuclease-like"/>
    <property type="match status" value="1"/>
</dbReference>
<sequence length="342" mass="37631">MRLWLVRSGRYGEREQEALASNVLAPGFVDIGDLSKAASKDDVREVLRGALPDAGDGRIKHFTNQLYQFVRTMSVGDLAIMPRKNTGMVAIAEVRGDYAFRPDLPNLVHVRPVKWLRPDVSRDVFEQDLTYSLGAFMTICEISRNNAVERVKAVVRTGTDPGPVRAAAPGRTAADIEAGESAIQDIDELARDQIRKHIGAKFKGHALARLVAAVLEAEGYVTSVSSPGKDGGVDILAGRGSLGLDPPRLCVQVKSGSETSDVTVLRALQGTMQNVKADHGLLVSWSGVTQDVEREARQSYFTVRIWRSSNLIEAALRNYERLSEEIRNDLPLKRTWTLVLEE</sequence>
<accession>A0A380TGK0</accession>
<dbReference type="PIRSF" id="PIRSF031853">
    <property type="entry name" value="UPC031853"/>
    <property type="match status" value="1"/>
</dbReference>
<evidence type="ECO:0000259" key="1">
    <source>
        <dbReference type="Pfam" id="PF04471"/>
    </source>
</evidence>
<dbReference type="Pfam" id="PF04471">
    <property type="entry name" value="Mrr_cat"/>
    <property type="match status" value="1"/>
</dbReference>
<dbReference type="InterPro" id="IPR007560">
    <property type="entry name" value="Restrct_endonuc_IV_Mrr"/>
</dbReference>
<dbReference type="InterPro" id="IPR011335">
    <property type="entry name" value="Restrct_endonuc-II-like"/>
</dbReference>
<reference evidence="2" key="1">
    <citation type="submission" date="2018-07" db="EMBL/GenBank/DDBJ databases">
        <authorList>
            <person name="Quirk P.G."/>
            <person name="Krulwich T.A."/>
        </authorList>
    </citation>
    <scope>NUCLEOTIDE SEQUENCE</scope>
</reference>
<dbReference type="InterPro" id="IPR016984">
    <property type="entry name" value="UCP031853"/>
</dbReference>
<name>A0A380TGK0_9ZZZZ</name>
<keyword evidence="2" id="KW-0255">Endonuclease</keyword>
<dbReference type="GO" id="GO:0015666">
    <property type="term" value="F:restriction endodeoxyribonuclease activity"/>
    <property type="evidence" value="ECO:0007669"/>
    <property type="project" value="TreeGrafter"/>
</dbReference>
<gene>
    <name evidence="2" type="ORF">DF3PB_4620006</name>
</gene>
<evidence type="ECO:0000313" key="2">
    <source>
        <dbReference type="EMBL" id="SUS07570.1"/>
    </source>
</evidence>
<dbReference type="GO" id="GO:0009307">
    <property type="term" value="P:DNA restriction-modification system"/>
    <property type="evidence" value="ECO:0007669"/>
    <property type="project" value="InterPro"/>
</dbReference>
<dbReference type="InterPro" id="IPR011856">
    <property type="entry name" value="tRNA_endonuc-like_dom_sf"/>
</dbReference>
<keyword evidence="2" id="KW-0540">Nuclease</keyword>
<dbReference type="GO" id="GO:0043590">
    <property type="term" value="C:bacterial nucleoid"/>
    <property type="evidence" value="ECO:0007669"/>
    <property type="project" value="TreeGrafter"/>
</dbReference>
<dbReference type="EMBL" id="UIDG01000404">
    <property type="protein sequence ID" value="SUS07570.1"/>
    <property type="molecule type" value="Genomic_DNA"/>
</dbReference>
<protein>
    <submittedName>
        <fullName evidence="2">Restriction endonuclease</fullName>
    </submittedName>
</protein>
<dbReference type="PANTHER" id="PTHR30015">
    <property type="entry name" value="MRR RESTRICTION SYSTEM PROTEIN"/>
    <property type="match status" value="1"/>
</dbReference>
<dbReference type="GO" id="GO:0003677">
    <property type="term" value="F:DNA binding"/>
    <property type="evidence" value="ECO:0007669"/>
    <property type="project" value="InterPro"/>
</dbReference>
<dbReference type="PANTHER" id="PTHR30015:SF7">
    <property type="entry name" value="TYPE IV METHYL-DIRECTED RESTRICTION ENZYME ECOKMRR"/>
    <property type="match status" value="1"/>
</dbReference>
<dbReference type="AlphaFoldDB" id="A0A380TGK0"/>
<organism evidence="2">
    <name type="scientific">metagenome</name>
    <dbReference type="NCBI Taxonomy" id="256318"/>
    <lineage>
        <taxon>unclassified sequences</taxon>
        <taxon>metagenomes</taxon>
    </lineage>
</organism>